<feature type="region of interest" description="Disordered" evidence="1">
    <location>
        <begin position="434"/>
        <end position="618"/>
    </location>
</feature>
<dbReference type="STRING" id="407821.A0A087UGY1"/>
<dbReference type="Pfam" id="PF00418">
    <property type="entry name" value="Tubulin-binding"/>
    <property type="match status" value="1"/>
</dbReference>
<feature type="region of interest" description="Disordered" evidence="1">
    <location>
        <begin position="326"/>
        <end position="422"/>
    </location>
</feature>
<feature type="compositionally biased region" description="Basic and acidic residues" evidence="1">
    <location>
        <begin position="829"/>
        <end position="857"/>
    </location>
</feature>
<feature type="compositionally biased region" description="Basic and acidic residues" evidence="1">
    <location>
        <begin position="291"/>
        <end position="312"/>
    </location>
</feature>
<feature type="compositionally biased region" description="Basic and acidic residues" evidence="1">
    <location>
        <begin position="407"/>
        <end position="422"/>
    </location>
</feature>
<feature type="compositionally biased region" description="Polar residues" evidence="1">
    <location>
        <begin position="1"/>
        <end position="11"/>
    </location>
</feature>
<gene>
    <name evidence="2" type="ORF">X975_17317</name>
</gene>
<feature type="region of interest" description="Disordered" evidence="1">
    <location>
        <begin position="711"/>
        <end position="1384"/>
    </location>
</feature>
<feature type="compositionally biased region" description="Basic and acidic residues" evidence="1">
    <location>
        <begin position="787"/>
        <end position="799"/>
    </location>
</feature>
<feature type="region of interest" description="Disordered" evidence="1">
    <location>
        <begin position="633"/>
        <end position="682"/>
    </location>
</feature>
<dbReference type="Proteomes" id="UP000054359">
    <property type="component" value="Unassembled WGS sequence"/>
</dbReference>
<feature type="compositionally biased region" description="Basic and acidic residues" evidence="1">
    <location>
        <begin position="644"/>
        <end position="682"/>
    </location>
</feature>
<name>A0A087UGY1_STEMI</name>
<feature type="region of interest" description="Disordered" evidence="1">
    <location>
        <begin position="1"/>
        <end position="54"/>
    </location>
</feature>
<feature type="compositionally biased region" description="Acidic residues" evidence="1">
    <location>
        <begin position="1234"/>
        <end position="1243"/>
    </location>
</feature>
<feature type="compositionally biased region" description="Basic and acidic residues" evidence="1">
    <location>
        <begin position="1287"/>
        <end position="1298"/>
    </location>
</feature>
<feature type="compositionally biased region" description="Polar residues" evidence="1">
    <location>
        <begin position="252"/>
        <end position="265"/>
    </location>
</feature>
<feature type="compositionally biased region" description="Basic and acidic residues" evidence="1">
    <location>
        <begin position="434"/>
        <end position="533"/>
    </location>
</feature>
<dbReference type="InterPro" id="IPR001084">
    <property type="entry name" value="MAP_tubulin-bd_rpt"/>
</dbReference>
<dbReference type="OrthoDB" id="6436988at2759"/>
<dbReference type="GO" id="GO:0015631">
    <property type="term" value="F:tubulin binding"/>
    <property type="evidence" value="ECO:0007669"/>
    <property type="project" value="InterPro"/>
</dbReference>
<feature type="compositionally biased region" description="Polar residues" evidence="1">
    <location>
        <begin position="20"/>
        <end position="37"/>
    </location>
</feature>
<feature type="compositionally biased region" description="Pro residues" evidence="1">
    <location>
        <begin position="1322"/>
        <end position="1335"/>
    </location>
</feature>
<sequence length="1490" mass="162560">MEKQQADSLQKSPVPKPVTSADTEINGESTQVLTNGSHLDKSLKSTEKLPSATYQDGIPCKESLVDKKPIESTDLDEKTKAEVKKSIDGKEVPPAIISVDIQKSMPYEKHAVPQEVGKDSKGDVPPEVLASVVTTAVVNEAALTVSGTDASIINGTKIVSDSSKVDAVVEQELSKMSDLKTDNIELQNEEESSKPILNGDIDHSPLSEGTSAEMGSHLTETSTSSKEEIKTAKEVSDKKDTTHSIKLESELPKQSISETSSNLEDTSVEKRQSIDGGQVNGVPGIITVESITKREPTQTSRGEEVGSVTDADKQRDYIETITSNSVTLSEDLENIKGAPGSVKETEANKSEPESTEKLSKPDEVKSDRETKAELPGIEHKVADDNLTDSAKLLRENLTDSTKVKTGITEKSKEEPLVKSESETITEVHKINIVDGAVDKSKEETTQKSKEEKIEQEAKKEEDSSKSKDQIKNDDTLYDAKVDESKTEEKVEGAKKAKESKGLEQKSELISDKDSKEGSSAAEVEKEVEQKDIAADEASPKISPFPDESIKTKEICDIQTTKSPSLSPKKTKIEEEISSLITSVPISEESSKSKGVASEPQTEKSIAEEMAESNKTSETVCDMSLMMTSQILTPELLNAEEDTETIEKTKEVSETLISEETRKDDTREKSLEKSDVTELQKEDSCRISAARYSPETCDVAVGLDEHRMIRVAAGDGGEEEVDGQQASAEVEVTDEALQSHTEEDAGSENIIGNGAASPSSGTPSSDRVASSAKISATTSSKPSSGISQKDDESQKGEDSKPASAVSRSSIPEPIIYEPPERRKSAASTTSEDKKDLDADKSQKDEQESEKSAEEKAEEERTEETSAEESDKKEELKSIDNKSETAQEVADSKAEEKVSIKDEKSDITGGKEKDLDINKEVEKEDESKKAVEIEKVTEEKTEKGVEDEKEKETIESKREVPEAEKESDGEMAKGVDDIKAPVEKTAEAAKETDESQPAEISRPQSQTLSVKEDDKSDVASETRDEVLDKPSEESVKEKSDEETKSAEVIAEKEKEVSAEKSEEDKLESLEKQNKPEKEDKAESLDRGATPQVSQMEDKAEISKVEDETEITKKEAEVEISKKEEDKNKIEKYDKAEVAEKESESQISEKEDKVEVPENEDKAEISEKEKEAEISTEEKETSEKEDRPTTPEKDSVELEAETTVTEAAEKPEEEEDKPPASITEEAKSSEDGPEKEEPTEEETTAEDAERARKSEESEGEAEKGESEAEDEKKDEEKKEPEQEDEQEKQDEDKEHEEKPESPPKSPTKRMRSPDKAGRRGVSPISSPPKPLKTPPSPQKPQKSTSPKKKNGMLSPVKVPKTPGSDTRKLPPIKAPVGLAPNPNLKNIRSKIGSFDNIRYKPGGGDKKVISKKLEWKATPKIGSLDHSFKSGERKHGKSHSKGDLKDGKLGDGQSPLPSGDEGEAEGAAAVAETLIKPDGSGSTEMPAAITAES</sequence>
<dbReference type="PROSITE" id="PS51491">
    <property type="entry name" value="TAU_MAP_2"/>
    <property type="match status" value="1"/>
</dbReference>
<feature type="compositionally biased region" description="Basic and acidic residues" evidence="1">
    <location>
        <begin position="1008"/>
        <end position="1083"/>
    </location>
</feature>
<dbReference type="EMBL" id="KK119743">
    <property type="protein sequence ID" value="KFM76620.1"/>
    <property type="molecule type" value="Genomic_DNA"/>
</dbReference>
<reference evidence="2 3" key="1">
    <citation type="submission" date="2013-11" db="EMBL/GenBank/DDBJ databases">
        <title>Genome sequencing of Stegodyphus mimosarum.</title>
        <authorList>
            <person name="Bechsgaard J."/>
        </authorList>
    </citation>
    <scope>NUCLEOTIDE SEQUENCE [LARGE SCALE GENOMIC DNA]</scope>
</reference>
<dbReference type="OMA" id="WNANNTI"/>
<keyword evidence="3" id="KW-1185">Reference proteome</keyword>
<evidence type="ECO:0000256" key="1">
    <source>
        <dbReference type="SAM" id="MobiDB-lite"/>
    </source>
</evidence>
<feature type="compositionally biased region" description="Low complexity" evidence="1">
    <location>
        <begin position="805"/>
        <end position="816"/>
    </location>
</feature>
<feature type="region of interest" description="Disordered" evidence="1">
    <location>
        <begin position="1407"/>
        <end position="1490"/>
    </location>
</feature>
<feature type="compositionally biased region" description="Basic and acidic residues" evidence="1">
    <location>
        <begin position="174"/>
        <end position="183"/>
    </location>
</feature>
<feature type="region of interest" description="Disordered" evidence="1">
    <location>
        <begin position="174"/>
        <end position="312"/>
    </location>
</feature>
<feature type="compositionally biased region" description="Basic and acidic residues" evidence="1">
    <location>
        <begin position="867"/>
        <end position="991"/>
    </location>
</feature>
<feature type="compositionally biased region" description="Basic and acidic residues" evidence="1">
    <location>
        <begin position="343"/>
        <end position="383"/>
    </location>
</feature>
<feature type="compositionally biased region" description="Basic and acidic residues" evidence="1">
    <location>
        <begin position="1093"/>
        <end position="1193"/>
    </location>
</feature>
<protein>
    <submittedName>
        <fullName evidence="2">Microtubule-associated protein 2</fullName>
    </submittedName>
</protein>
<feature type="compositionally biased region" description="Basic and acidic residues" evidence="1">
    <location>
        <begin position="1244"/>
        <end position="1277"/>
    </location>
</feature>
<feature type="compositionally biased region" description="Basic and acidic residues" evidence="1">
    <location>
        <begin position="225"/>
        <end position="251"/>
    </location>
</feature>
<feature type="compositionally biased region" description="Basic and acidic residues" evidence="1">
    <location>
        <begin position="1221"/>
        <end position="1233"/>
    </location>
</feature>
<feature type="non-terminal residue" evidence="2">
    <location>
        <position position="1490"/>
    </location>
</feature>
<evidence type="ECO:0000313" key="3">
    <source>
        <dbReference type="Proteomes" id="UP000054359"/>
    </source>
</evidence>
<accession>A0A087UGY1</accession>
<organism evidence="2 3">
    <name type="scientific">Stegodyphus mimosarum</name>
    <name type="common">African social velvet spider</name>
    <dbReference type="NCBI Taxonomy" id="407821"/>
    <lineage>
        <taxon>Eukaryota</taxon>
        <taxon>Metazoa</taxon>
        <taxon>Ecdysozoa</taxon>
        <taxon>Arthropoda</taxon>
        <taxon>Chelicerata</taxon>
        <taxon>Arachnida</taxon>
        <taxon>Araneae</taxon>
        <taxon>Araneomorphae</taxon>
        <taxon>Entelegynae</taxon>
        <taxon>Eresoidea</taxon>
        <taxon>Eresidae</taxon>
        <taxon>Stegodyphus</taxon>
    </lineage>
</organism>
<feature type="compositionally biased region" description="Low complexity" evidence="1">
    <location>
        <begin position="753"/>
        <end position="786"/>
    </location>
</feature>
<feature type="compositionally biased region" description="Basic and acidic residues" evidence="1">
    <location>
        <begin position="38"/>
        <end position="47"/>
    </location>
</feature>
<proteinExistence type="predicted"/>
<feature type="compositionally biased region" description="Basic and acidic residues" evidence="1">
    <location>
        <begin position="1437"/>
        <end position="1446"/>
    </location>
</feature>
<evidence type="ECO:0000313" key="2">
    <source>
        <dbReference type="EMBL" id="KFM76620.1"/>
    </source>
</evidence>